<keyword evidence="2" id="KW-1185">Reference proteome</keyword>
<organism evidence="1 2">
    <name type="scientific">Sphaerodactylus townsendi</name>
    <dbReference type="NCBI Taxonomy" id="933632"/>
    <lineage>
        <taxon>Eukaryota</taxon>
        <taxon>Metazoa</taxon>
        <taxon>Chordata</taxon>
        <taxon>Craniata</taxon>
        <taxon>Vertebrata</taxon>
        <taxon>Euteleostomi</taxon>
        <taxon>Lepidosauria</taxon>
        <taxon>Squamata</taxon>
        <taxon>Bifurcata</taxon>
        <taxon>Gekkota</taxon>
        <taxon>Sphaerodactylidae</taxon>
        <taxon>Sphaerodactylus</taxon>
    </lineage>
</organism>
<evidence type="ECO:0000313" key="2">
    <source>
        <dbReference type="Proteomes" id="UP000827872"/>
    </source>
</evidence>
<name>A0ACB8G2Z8_9SAUR</name>
<protein>
    <submittedName>
        <fullName evidence="1">Uncharacterized protein</fullName>
    </submittedName>
</protein>
<proteinExistence type="predicted"/>
<dbReference type="Proteomes" id="UP000827872">
    <property type="component" value="Linkage Group LG02"/>
</dbReference>
<reference evidence="1" key="1">
    <citation type="submission" date="2021-08" db="EMBL/GenBank/DDBJ databases">
        <title>The first chromosome-level gecko genome reveals the dynamic sex chromosomes of Neotropical dwarf geckos (Sphaerodactylidae: Sphaerodactylus).</title>
        <authorList>
            <person name="Pinto B.J."/>
            <person name="Keating S.E."/>
            <person name="Gamble T."/>
        </authorList>
    </citation>
    <scope>NUCLEOTIDE SEQUENCE</scope>
    <source>
        <strain evidence="1">TG3544</strain>
    </source>
</reference>
<sequence>MLIPSAARVHFGCVIFVRILQGLVEGVTYPACHGIWSKWAPPLERSRLATTSFCGSYAGAVIAMPLAGILVQYTGWSSVFYVYENPTTLPIRYDDNSQTSSA</sequence>
<gene>
    <name evidence="1" type="ORF">K3G42_026043</name>
</gene>
<evidence type="ECO:0000313" key="1">
    <source>
        <dbReference type="EMBL" id="KAH8014111.1"/>
    </source>
</evidence>
<comment type="caution">
    <text evidence="1">The sequence shown here is derived from an EMBL/GenBank/DDBJ whole genome shotgun (WGS) entry which is preliminary data.</text>
</comment>
<accession>A0ACB8G2Z8</accession>
<dbReference type="EMBL" id="CM037615">
    <property type="protein sequence ID" value="KAH8014111.1"/>
    <property type="molecule type" value="Genomic_DNA"/>
</dbReference>